<reference evidence="9 10" key="1">
    <citation type="submission" date="2024-03" db="EMBL/GenBank/DDBJ databases">
        <title>Human intestinal bacterial collection.</title>
        <authorList>
            <person name="Pauvert C."/>
            <person name="Hitch T.C.A."/>
            <person name="Clavel T."/>
        </authorList>
    </citation>
    <scope>NUCLEOTIDE SEQUENCE [LARGE SCALE GENOMIC DNA]</scope>
    <source>
        <strain evidence="9 10">CLA-AP-H27</strain>
    </source>
</reference>
<dbReference type="Gene3D" id="3.40.50.10840">
    <property type="entry name" value="Putative sugar-binding, N-terminal domain"/>
    <property type="match status" value="1"/>
</dbReference>
<evidence type="ECO:0000259" key="8">
    <source>
        <dbReference type="Pfam" id="PF17042"/>
    </source>
</evidence>
<dbReference type="InterPro" id="IPR042213">
    <property type="entry name" value="NBD_C_sf"/>
</dbReference>
<evidence type="ECO:0000256" key="3">
    <source>
        <dbReference type="ARBA" id="ARBA00022741"/>
    </source>
</evidence>
<dbReference type="Gene3D" id="3.40.980.20">
    <property type="entry name" value="Four-carbon acid sugar kinase, nucleotide binding domain"/>
    <property type="match status" value="1"/>
</dbReference>
<gene>
    <name evidence="9" type="ORF">WMO41_00865</name>
</gene>
<keyword evidence="2" id="KW-0808">Transferase</keyword>
<dbReference type="InterPro" id="IPR031475">
    <property type="entry name" value="NBD_C"/>
</dbReference>
<dbReference type="EMBL" id="JBBMFJ010000001">
    <property type="protein sequence ID" value="MEQ2561740.1"/>
    <property type="molecule type" value="Genomic_DNA"/>
</dbReference>
<evidence type="ECO:0000256" key="6">
    <source>
        <dbReference type="ARBA" id="ARBA00023277"/>
    </source>
</evidence>
<evidence type="ECO:0000256" key="2">
    <source>
        <dbReference type="ARBA" id="ARBA00022679"/>
    </source>
</evidence>
<protein>
    <submittedName>
        <fullName evidence="9">Four-carbon acid sugar kinase family protein</fullName>
    </submittedName>
</protein>
<keyword evidence="6" id="KW-0119">Carbohydrate metabolism</keyword>
<proteinExistence type="inferred from homology"/>
<dbReference type="Pfam" id="PF17042">
    <property type="entry name" value="NBD_C"/>
    <property type="match status" value="1"/>
</dbReference>
<evidence type="ECO:0000313" key="10">
    <source>
        <dbReference type="Proteomes" id="UP001437460"/>
    </source>
</evidence>
<evidence type="ECO:0000256" key="1">
    <source>
        <dbReference type="ARBA" id="ARBA00005715"/>
    </source>
</evidence>
<dbReference type="InterPro" id="IPR010737">
    <property type="entry name" value="4-carb_acid_sugar_kinase_N"/>
</dbReference>
<sequence>MDKLLIIADDFTGALDTGIQFTKMGVRAKIITDYQYDFQDLKEEYRLLVVNTDTRPLSPEEAYQRVFHLASNARKAGFGYVYKKTDSGLRGNVGAELKAVMDAYEETVAYCIPALPSLHRTTKDGVHYIDGVPVEESVFGKDPFEPVLKSDVADVIHLQNEIHVEKVPLFSYEHVKWEQEEPTVFLFDAETDYDMYRIAGRLKEHTNYRICAGCAGFAAAYEVLIDFERGNPHYMQDSDGLLVLCGSVNEITVKQLAYAREHGFPSERLKNEQKLNPEYRTSEAGEAFLNQLYEKLCGTDRYLVDTLDEADEESALAYAERMRLTSSQVRFGIADTLGWIAVGMIRRGWNGTLCMTGGDTLMGFMRLTGVTELVPICEIGKGAVLSAMRWNGRRIQVISKSGGFGEETIFQQMYDTVFDETSIYRKKN</sequence>
<evidence type="ECO:0000259" key="7">
    <source>
        <dbReference type="Pfam" id="PF07005"/>
    </source>
</evidence>
<evidence type="ECO:0000256" key="5">
    <source>
        <dbReference type="ARBA" id="ARBA00022840"/>
    </source>
</evidence>
<keyword evidence="3" id="KW-0547">Nucleotide-binding</keyword>
<evidence type="ECO:0000256" key="4">
    <source>
        <dbReference type="ARBA" id="ARBA00022777"/>
    </source>
</evidence>
<name>A0ABV1HHE8_9FIRM</name>
<dbReference type="SUPFAM" id="SSF142764">
    <property type="entry name" value="YgbK-like"/>
    <property type="match status" value="1"/>
</dbReference>
<dbReference type="InterPro" id="IPR037051">
    <property type="entry name" value="4-carb_acid_sugar_kinase_N_sf"/>
</dbReference>
<evidence type="ECO:0000313" key="9">
    <source>
        <dbReference type="EMBL" id="MEQ2561740.1"/>
    </source>
</evidence>
<keyword evidence="5" id="KW-0067">ATP-binding</keyword>
<dbReference type="Pfam" id="PF07005">
    <property type="entry name" value="SBD_N"/>
    <property type="match status" value="1"/>
</dbReference>
<comment type="caution">
    <text evidence="9">The sequence shown here is derived from an EMBL/GenBank/DDBJ whole genome shotgun (WGS) entry which is preliminary data.</text>
</comment>
<keyword evidence="10" id="KW-1185">Reference proteome</keyword>
<accession>A0ABV1HHE8</accession>
<organism evidence="9 10">
    <name type="scientific">Ventrimonas faecis</name>
    <dbReference type="NCBI Taxonomy" id="3133170"/>
    <lineage>
        <taxon>Bacteria</taxon>
        <taxon>Bacillati</taxon>
        <taxon>Bacillota</taxon>
        <taxon>Clostridia</taxon>
        <taxon>Lachnospirales</taxon>
        <taxon>Lachnospiraceae</taxon>
        <taxon>Ventrimonas</taxon>
    </lineage>
</organism>
<feature type="domain" description="Four-carbon acid sugar kinase nucleotide binding" evidence="8">
    <location>
        <begin position="242"/>
        <end position="410"/>
    </location>
</feature>
<dbReference type="RefSeq" id="WP_349228182.1">
    <property type="nucleotide sequence ID" value="NZ_JBBMFJ010000001.1"/>
</dbReference>
<comment type="similarity">
    <text evidence="1">Belongs to the four-carbon acid sugar kinase family.</text>
</comment>
<dbReference type="Proteomes" id="UP001437460">
    <property type="component" value="Unassembled WGS sequence"/>
</dbReference>
<feature type="domain" description="Four-carbon acid sugar kinase N-terminal" evidence="7">
    <location>
        <begin position="4"/>
        <end position="220"/>
    </location>
</feature>
<dbReference type="GO" id="GO:0016301">
    <property type="term" value="F:kinase activity"/>
    <property type="evidence" value="ECO:0007669"/>
    <property type="project" value="UniProtKB-KW"/>
</dbReference>
<keyword evidence="4 9" id="KW-0418">Kinase</keyword>